<feature type="binding site" evidence="4">
    <location>
        <position position="572"/>
    </location>
    <ligand>
        <name>Zn(2+)</name>
        <dbReference type="ChEBI" id="CHEBI:29105"/>
    </ligand>
</feature>
<evidence type="ECO:0000313" key="11">
    <source>
        <dbReference type="Proteomes" id="UP001329151"/>
    </source>
</evidence>
<dbReference type="GO" id="GO:0046872">
    <property type="term" value="F:metal ion binding"/>
    <property type="evidence" value="ECO:0007669"/>
    <property type="project" value="UniProtKB-KW"/>
</dbReference>
<keyword evidence="2 5" id="KW-0378">Hydrolase</keyword>
<dbReference type="EMBL" id="AP028947">
    <property type="protein sequence ID" value="BET26838.1"/>
    <property type="molecule type" value="Genomic_DNA"/>
</dbReference>
<feature type="region of interest" description="Disordered" evidence="6">
    <location>
        <begin position="29"/>
        <end position="53"/>
    </location>
</feature>
<feature type="active site" description="Nucleophile" evidence="3">
    <location>
        <position position="372"/>
    </location>
</feature>
<gene>
    <name evidence="10" type="primary">cerN</name>
    <name evidence="10" type="ORF">RGQ30_23390</name>
</gene>
<feature type="domain" description="Neutral/alkaline non-lysosomal ceramidase N-terminal" evidence="8">
    <location>
        <begin position="106"/>
        <end position="477"/>
    </location>
</feature>
<dbReference type="GO" id="GO:0017040">
    <property type="term" value="F:N-acylsphingosine amidohydrolase activity"/>
    <property type="evidence" value="ECO:0007669"/>
    <property type="project" value="UniProtKB-UniRule"/>
</dbReference>
<evidence type="ECO:0000256" key="7">
    <source>
        <dbReference type="SAM" id="SignalP"/>
    </source>
</evidence>
<organism evidence="10 11">
    <name type="scientific">Limnobacter thiooxidans</name>
    <dbReference type="NCBI Taxonomy" id="131080"/>
    <lineage>
        <taxon>Bacteria</taxon>
        <taxon>Pseudomonadati</taxon>
        <taxon>Pseudomonadota</taxon>
        <taxon>Betaproteobacteria</taxon>
        <taxon>Burkholderiales</taxon>
        <taxon>Burkholderiaceae</taxon>
        <taxon>Limnobacter</taxon>
    </lineage>
</organism>
<feature type="binding site" evidence="4">
    <location>
        <position position="319"/>
    </location>
    <ligand>
        <name>Zn(2+)</name>
        <dbReference type="ChEBI" id="CHEBI:29105"/>
    </ligand>
</feature>
<keyword evidence="4" id="KW-0862">Zinc</keyword>
<feature type="binding site" evidence="4">
    <location>
        <position position="200"/>
    </location>
    <ligand>
        <name>Zn(2+)</name>
        <dbReference type="ChEBI" id="CHEBI:29105"/>
    </ligand>
</feature>
<dbReference type="GO" id="GO:0042759">
    <property type="term" value="P:long-chain fatty acid biosynthetic process"/>
    <property type="evidence" value="ECO:0007669"/>
    <property type="project" value="TreeGrafter"/>
</dbReference>
<keyword evidence="11" id="KW-1185">Reference proteome</keyword>
<sequence>MHTKFKWTRRTPWTLLAVLALSGCLGNNDDTPQAGDRTNPNEGPSGGEFVDSTGLQCALSDPNLLIGEGLDSPSVIQAITPAQTPDNSAQPSTGLNSGACQNNTDFTMGTGIADITGPAAGSVMMGYESPTHASLGLHTRQFSRAYVLGSPCNGKRVVYVVNDLGMIFHAVRQGVLNKVAADAELAAFYNEQNIMLNATHTHAGPGGYAHFAAFNLFRLGHDEEVYNFIVDGIVLAIRRAHANLQANPEPGRLWVNNGELLNANVNRSASAYDQNPQEERNRTLTQRGESQNVNKEMALLKLRRGDGTPIGQINWFGVHPTTTGNTNPLVSSDNKGWAALAFEKIMGTRYETAPGENTFVAAFAQTDEGDSSPNVFFKDKPFAERGGSVDELKAVEINGSKQLARALTLYRDANQMVRGGVNFAQFHVKMDQVEVTDPVILNSLKHPETLNSAVKKTCTAAMGVSFGAGAEDGPGPTVEGATCNNRLDPARLTRDLAALAAGKLPPEVLAGAALCNVSALPFDVVPVGVDLACHAEKPVLFVLGAPLNLSNDTLPFQLFTIGNVAVLGLPWEITTMAGRRIRQTVLEVLEPQGIDQVIISGLSNDYVNYLTTREEYSIQQYEGASVQFGPWTLAAVQQESRRLAMSLASQSQPPAGPPRTVTSNPIPRPPYIPFDQAPGAAFGDVLAQPAPKVAAGNTVTAQFQSAHPRNMKTRGLAIVEVEKLDANGQWQSFTHDRSPELLFRWQPFDPTPYLSPVPLPGFVSTALAEWKIPANTLAGQYRIRHRGVAVPAGSPQAFEGVSQAFEVTATGATCSDGRTL</sequence>
<dbReference type="PANTHER" id="PTHR12670">
    <property type="entry name" value="CERAMIDASE"/>
    <property type="match status" value="1"/>
</dbReference>
<dbReference type="Pfam" id="PF04734">
    <property type="entry name" value="Ceramidase_alk"/>
    <property type="match status" value="2"/>
</dbReference>
<dbReference type="InterPro" id="IPR038445">
    <property type="entry name" value="NCDase_C_sf"/>
</dbReference>
<evidence type="ECO:0000313" key="10">
    <source>
        <dbReference type="EMBL" id="BET26838.1"/>
    </source>
</evidence>
<keyword evidence="5" id="KW-0443">Lipid metabolism</keyword>
<dbReference type="PROSITE" id="PS51257">
    <property type="entry name" value="PROKAR_LIPOPROTEIN"/>
    <property type="match status" value="1"/>
</dbReference>
<comment type="similarity">
    <text evidence="1 5">Belongs to the neutral ceramidase family.</text>
</comment>
<dbReference type="GO" id="GO:0005576">
    <property type="term" value="C:extracellular region"/>
    <property type="evidence" value="ECO:0007669"/>
    <property type="project" value="TreeGrafter"/>
</dbReference>
<dbReference type="Proteomes" id="UP001329151">
    <property type="component" value="Chromosome"/>
</dbReference>
<dbReference type="InterPro" id="IPR031331">
    <property type="entry name" value="NEUT/ALK_ceramidase_C"/>
</dbReference>
<dbReference type="KEGG" id="lto:RGQ30_23390"/>
<feature type="chain" id="PRO_5041687783" description="Neutral ceramidase" evidence="7">
    <location>
        <begin position="28"/>
        <end position="820"/>
    </location>
</feature>
<accession>A0AA86J0J3</accession>
<reference evidence="10 11" key="1">
    <citation type="submission" date="2023-10" db="EMBL/GenBank/DDBJ databases">
        <title>Complete Genome Sequence of Limnobacter thiooxidans CS-K2T, Isolated from freshwater lake sediments in Bavaria, Germany.</title>
        <authorList>
            <person name="Naruki M."/>
            <person name="Watanabe A."/>
            <person name="Warashina T."/>
            <person name="Morita T."/>
            <person name="Arakawa K."/>
        </authorList>
    </citation>
    <scope>NUCLEOTIDE SEQUENCE [LARGE SCALE GENOMIC DNA]</scope>
    <source>
        <strain evidence="10 11">CS-K2</strain>
    </source>
</reference>
<dbReference type="InterPro" id="IPR031329">
    <property type="entry name" value="NEUT/ALK_ceramidase_N"/>
</dbReference>
<feature type="compositionally biased region" description="Polar residues" evidence="6">
    <location>
        <begin position="29"/>
        <end position="42"/>
    </location>
</feature>
<dbReference type="EC" id="3.5.1.23" evidence="5"/>
<feature type="region of interest" description="Disordered" evidence="6">
    <location>
        <begin position="268"/>
        <end position="290"/>
    </location>
</feature>
<keyword evidence="7" id="KW-0732">Signal</keyword>
<evidence type="ECO:0000259" key="9">
    <source>
        <dbReference type="Pfam" id="PF17048"/>
    </source>
</evidence>
<comment type="catalytic activity">
    <reaction evidence="5">
        <text>an N-acylsphing-4-enine + H2O = sphing-4-enine + a fatty acid</text>
        <dbReference type="Rhea" id="RHEA:20856"/>
        <dbReference type="ChEBI" id="CHEBI:15377"/>
        <dbReference type="ChEBI" id="CHEBI:28868"/>
        <dbReference type="ChEBI" id="CHEBI:52639"/>
        <dbReference type="ChEBI" id="CHEBI:57756"/>
        <dbReference type="EC" id="3.5.1.23"/>
    </reaction>
</comment>
<evidence type="ECO:0000256" key="2">
    <source>
        <dbReference type="ARBA" id="ARBA00022801"/>
    </source>
</evidence>
<dbReference type="Pfam" id="PF17048">
    <property type="entry name" value="Ceramidse_alk_C"/>
    <property type="match status" value="1"/>
</dbReference>
<dbReference type="GO" id="GO:0046512">
    <property type="term" value="P:sphingosine biosynthetic process"/>
    <property type="evidence" value="ECO:0007669"/>
    <property type="project" value="TreeGrafter"/>
</dbReference>
<evidence type="ECO:0000256" key="4">
    <source>
        <dbReference type="PIRSR" id="PIRSR606823-2"/>
    </source>
</evidence>
<evidence type="ECO:0000259" key="8">
    <source>
        <dbReference type="Pfam" id="PF04734"/>
    </source>
</evidence>
<evidence type="ECO:0000256" key="1">
    <source>
        <dbReference type="ARBA" id="ARBA00009835"/>
    </source>
</evidence>
<keyword evidence="4" id="KW-0479">Metal-binding</keyword>
<name>A0AA86J0J3_9BURK</name>
<evidence type="ECO:0000256" key="6">
    <source>
        <dbReference type="SAM" id="MobiDB-lite"/>
    </source>
</evidence>
<dbReference type="GO" id="GO:0046514">
    <property type="term" value="P:ceramide catabolic process"/>
    <property type="evidence" value="ECO:0007669"/>
    <property type="project" value="InterPro"/>
</dbReference>
<feature type="domain" description="Neutral/alkaline non-lysosomal ceramidase C-terminal" evidence="9">
    <location>
        <begin position="642"/>
        <end position="807"/>
    </location>
</feature>
<comment type="cofactor">
    <cofactor evidence="4">
        <name>Zn(2+)</name>
        <dbReference type="ChEBI" id="CHEBI:29105"/>
    </cofactor>
    <text evidence="4">Binds 1 zinc ion per subunit.</text>
</comment>
<protein>
    <recommendedName>
        <fullName evidence="5">Neutral ceramidase</fullName>
        <ecNumber evidence="5">3.5.1.23</ecNumber>
    </recommendedName>
</protein>
<dbReference type="GO" id="GO:0016020">
    <property type="term" value="C:membrane"/>
    <property type="evidence" value="ECO:0007669"/>
    <property type="project" value="GOC"/>
</dbReference>
<feature type="domain" description="Neutral/alkaline non-lysosomal ceramidase N-terminal" evidence="8">
    <location>
        <begin position="531"/>
        <end position="638"/>
    </location>
</feature>
<dbReference type="PANTHER" id="PTHR12670:SF1">
    <property type="entry name" value="NEUTRAL CERAMIDASE"/>
    <property type="match status" value="1"/>
</dbReference>
<proteinExistence type="inferred from homology"/>
<keyword evidence="5" id="KW-0746">Sphingolipid metabolism</keyword>
<feature type="region of interest" description="Disordered" evidence="6">
    <location>
        <begin position="645"/>
        <end position="668"/>
    </location>
</feature>
<dbReference type="Gene3D" id="2.60.40.2300">
    <property type="entry name" value="Neutral/alkaline non-lysosomal ceramidase, C-terminal domain"/>
    <property type="match status" value="1"/>
</dbReference>
<feature type="binding site" evidence="4">
    <location>
        <position position="609"/>
    </location>
    <ligand>
        <name>Zn(2+)</name>
        <dbReference type="ChEBI" id="CHEBI:29105"/>
    </ligand>
</feature>
<evidence type="ECO:0000256" key="3">
    <source>
        <dbReference type="PIRSR" id="PIRSR606823-1"/>
    </source>
</evidence>
<feature type="signal peptide" evidence="7">
    <location>
        <begin position="1"/>
        <end position="27"/>
    </location>
</feature>
<dbReference type="RefSeq" id="WP_130555729.1">
    <property type="nucleotide sequence ID" value="NZ_AP028947.1"/>
</dbReference>
<dbReference type="AlphaFoldDB" id="A0AA86J0J3"/>
<dbReference type="InterPro" id="IPR006823">
    <property type="entry name" value="Ceramidase_alk"/>
</dbReference>
<evidence type="ECO:0000256" key="5">
    <source>
        <dbReference type="RuleBase" id="RU366019"/>
    </source>
</evidence>